<reference evidence="1 2" key="1">
    <citation type="submission" date="2019-10" db="EMBL/GenBank/DDBJ databases">
        <title>The completed genome of Lactobacillus harbinensis M1.</title>
        <authorList>
            <person name="Zheng Y."/>
        </authorList>
    </citation>
    <scope>NUCLEOTIDE SEQUENCE [LARGE SCALE GENOMIC DNA]</scope>
    <source>
        <strain evidence="1 2">M1</strain>
    </source>
</reference>
<evidence type="ECO:0000313" key="2">
    <source>
        <dbReference type="Proteomes" id="UP000326779"/>
    </source>
</evidence>
<dbReference type="EMBL" id="CP045143">
    <property type="protein sequence ID" value="QFR24114.1"/>
    <property type="molecule type" value="Genomic_DNA"/>
</dbReference>
<organism evidence="1 2">
    <name type="scientific">Schleiferilactobacillus harbinensis</name>
    <dbReference type="NCBI Taxonomy" id="304207"/>
    <lineage>
        <taxon>Bacteria</taxon>
        <taxon>Bacillati</taxon>
        <taxon>Bacillota</taxon>
        <taxon>Bacilli</taxon>
        <taxon>Lactobacillales</taxon>
        <taxon>Lactobacillaceae</taxon>
        <taxon>Schleiferilactobacillus</taxon>
    </lineage>
</organism>
<dbReference type="KEGG" id="lhb:D1010_12360"/>
<protein>
    <submittedName>
        <fullName evidence="1">Uncharacterized protein</fullName>
    </submittedName>
</protein>
<dbReference type="Proteomes" id="UP000326779">
    <property type="component" value="Chromosome"/>
</dbReference>
<sequence length="60" mass="6951">MADRQEMINTLVAHGNHARLIVERWDDITLQYAIELDAEQDKQWVRAQHAEMEASDEGSN</sequence>
<name>A0A5P8M753_9LACO</name>
<dbReference type="AlphaFoldDB" id="A0A5P8M753"/>
<evidence type="ECO:0000313" key="1">
    <source>
        <dbReference type="EMBL" id="QFR24114.1"/>
    </source>
</evidence>
<dbReference type="RefSeq" id="WP_152261123.1">
    <property type="nucleotide sequence ID" value="NZ_CP045143.1"/>
</dbReference>
<gene>
    <name evidence="1" type="ORF">D1010_12360</name>
</gene>
<accession>A0A5P8M753</accession>
<proteinExistence type="predicted"/>